<protein>
    <recommendedName>
        <fullName evidence="5">NACHT domain-containing protein</fullName>
    </recommendedName>
</protein>
<evidence type="ECO:0000256" key="1">
    <source>
        <dbReference type="ARBA" id="ARBA00004496"/>
    </source>
</evidence>
<keyword evidence="2" id="KW-0963">Cytoplasm</keyword>
<dbReference type="InterPro" id="IPR050637">
    <property type="entry name" value="NLRP_innate_immun_reg"/>
</dbReference>
<dbReference type="InterPro" id="IPR027417">
    <property type="entry name" value="P-loop_NTPase"/>
</dbReference>
<evidence type="ECO:0000313" key="6">
    <source>
        <dbReference type="EnsemblMetazoa" id="CLYHEMP005505.1"/>
    </source>
</evidence>
<dbReference type="Proteomes" id="UP000594262">
    <property type="component" value="Unplaced"/>
</dbReference>
<dbReference type="OrthoDB" id="10034282at2759"/>
<reference evidence="6" key="1">
    <citation type="submission" date="2021-01" db="UniProtKB">
        <authorList>
            <consortium name="EnsemblMetazoa"/>
        </authorList>
    </citation>
    <scope>IDENTIFICATION</scope>
</reference>
<dbReference type="PANTHER" id="PTHR45690">
    <property type="entry name" value="NACHT, LRR AND PYD DOMAINS-CONTAINING PROTEIN 12"/>
    <property type="match status" value="1"/>
</dbReference>
<keyword evidence="3" id="KW-0677">Repeat</keyword>
<name>A0A7M5UW92_9CNID</name>
<feature type="compositionally biased region" description="Basic and acidic residues" evidence="4">
    <location>
        <begin position="579"/>
        <end position="591"/>
    </location>
</feature>
<dbReference type="GO" id="GO:0005737">
    <property type="term" value="C:cytoplasm"/>
    <property type="evidence" value="ECO:0007669"/>
    <property type="project" value="UniProtKB-SubCell"/>
</dbReference>
<feature type="region of interest" description="Disordered" evidence="4">
    <location>
        <begin position="566"/>
        <end position="591"/>
    </location>
</feature>
<dbReference type="AlphaFoldDB" id="A0A7M5UW92"/>
<dbReference type="SUPFAM" id="SSF52540">
    <property type="entry name" value="P-loop containing nucleoside triphosphate hydrolases"/>
    <property type="match status" value="1"/>
</dbReference>
<sequence>MAEYQSQIDERLEEIEQQQMQENQSESLPANLNEDNEQLLRCVVEGMKLHISENLADENSILQQSKDLKEASKVRFQMAVDTCGNGRIKATTMKPILTIVTEDYYAKTYNETSSFLPSVRDLVARQKKFIPFENKIMTLENLIKTPSECLILIGQEGIGKSTLIDTILYQWGCDQLWGSSSKFEFNFVFVLHFRQLTRFQNQPGITAEEILEHFYPNLPLDLLITIQSEINCLLVLDGFDQYSSLDEFKKSSEEPSSFVKAVFDLLNPRSEKIPFTRIITTHPDYLQTLASVSLIPAQEKNDKISLKVVELGGLSFKSVNNYLTDYLKDDTPPKEVIDAVKSNKVLYDLMIVPSICQGMCELIDNKLLTDENLPQDNTTMFTLMFICRLWKRQFKEASTLNGMFIKPSFKESCINLATAVFHLETSKMVDFQLEDLPVESNIETLLEAGFIIKLNNNIDKPYSFSYQFLHRIFKDFLLALYVFSNGFTKESKTIMNKNILVILGAFAGASVPNSTSDPHMQKFCRLFNSNLTLDDILQSCNCHDSEKIQTLRGFLKSIRDDDHHKSKQLGQLLTQHNKNKTESPKRSPRDEKYDVTPVINALILYEFGFQNFKEVTLSKPVAIVGSALKPYMDNELRDMLKEYIKQKKIVIKGNK</sequence>
<dbReference type="PANTHER" id="PTHR45690:SF19">
    <property type="entry name" value="NACHT, LRR AND PYD DOMAINS-CONTAINING PROTEIN 3"/>
    <property type="match status" value="1"/>
</dbReference>
<dbReference type="Pfam" id="PF05729">
    <property type="entry name" value="NACHT"/>
    <property type="match status" value="1"/>
</dbReference>
<keyword evidence="7" id="KW-1185">Reference proteome</keyword>
<evidence type="ECO:0000313" key="7">
    <source>
        <dbReference type="Proteomes" id="UP000594262"/>
    </source>
</evidence>
<comment type="subcellular location">
    <subcellularLocation>
        <location evidence="1">Cytoplasm</location>
    </subcellularLocation>
</comment>
<accession>A0A7M5UW92</accession>
<dbReference type="InterPro" id="IPR007111">
    <property type="entry name" value="NACHT_NTPase"/>
</dbReference>
<evidence type="ECO:0000259" key="5">
    <source>
        <dbReference type="Pfam" id="PF05729"/>
    </source>
</evidence>
<feature type="domain" description="NACHT" evidence="5">
    <location>
        <begin position="150"/>
        <end position="329"/>
    </location>
</feature>
<dbReference type="Gene3D" id="3.40.50.300">
    <property type="entry name" value="P-loop containing nucleotide triphosphate hydrolases"/>
    <property type="match status" value="1"/>
</dbReference>
<organism evidence="6 7">
    <name type="scientific">Clytia hemisphaerica</name>
    <dbReference type="NCBI Taxonomy" id="252671"/>
    <lineage>
        <taxon>Eukaryota</taxon>
        <taxon>Metazoa</taxon>
        <taxon>Cnidaria</taxon>
        <taxon>Hydrozoa</taxon>
        <taxon>Hydroidolina</taxon>
        <taxon>Leptothecata</taxon>
        <taxon>Obeliida</taxon>
        <taxon>Clytiidae</taxon>
        <taxon>Clytia</taxon>
    </lineage>
</organism>
<proteinExistence type="predicted"/>
<evidence type="ECO:0000256" key="4">
    <source>
        <dbReference type="SAM" id="MobiDB-lite"/>
    </source>
</evidence>
<evidence type="ECO:0000256" key="2">
    <source>
        <dbReference type="ARBA" id="ARBA00022490"/>
    </source>
</evidence>
<dbReference type="EnsemblMetazoa" id="CLYHEMT005505.1">
    <property type="protein sequence ID" value="CLYHEMP005505.1"/>
    <property type="gene ID" value="CLYHEMG005505"/>
</dbReference>
<evidence type="ECO:0000256" key="3">
    <source>
        <dbReference type="ARBA" id="ARBA00022737"/>
    </source>
</evidence>